<dbReference type="InterPro" id="IPR001519">
    <property type="entry name" value="Ferritin"/>
</dbReference>
<keyword evidence="5" id="KW-0479">Metal-binding</keyword>
<dbReference type="GO" id="GO:0006826">
    <property type="term" value="P:iron ion transport"/>
    <property type="evidence" value="ECO:0007669"/>
    <property type="project" value="InterPro"/>
</dbReference>
<dbReference type="Proteomes" id="UP000700334">
    <property type="component" value="Unassembled WGS sequence"/>
</dbReference>
<gene>
    <name evidence="6" type="ORF">J0S82_017389</name>
</gene>
<dbReference type="InterPro" id="IPR009078">
    <property type="entry name" value="Ferritin-like_SF"/>
</dbReference>
<dbReference type="InterPro" id="IPR012347">
    <property type="entry name" value="Ferritin-like"/>
</dbReference>
<evidence type="ECO:0000256" key="3">
    <source>
        <dbReference type="ARBA" id="ARBA00045578"/>
    </source>
</evidence>
<evidence type="ECO:0000256" key="5">
    <source>
        <dbReference type="PIRSR" id="PIRSR601519-1"/>
    </source>
</evidence>
<comment type="subcellular location">
    <subcellularLocation>
        <location evidence="2">Autolysosome</location>
    </subcellularLocation>
</comment>
<reference evidence="6" key="1">
    <citation type="journal article" date="2021" name="Evol. Appl.">
        <title>The genome of the Pyrenean desman and the effects of bottlenecks and inbreeding on the genomic landscape of an endangered species.</title>
        <authorList>
            <person name="Escoda L."/>
            <person name="Castresana J."/>
        </authorList>
    </citation>
    <scope>NUCLEOTIDE SEQUENCE</scope>
    <source>
        <strain evidence="6">IBE-C5619</strain>
    </source>
</reference>
<keyword evidence="5" id="KW-0408">Iron</keyword>
<keyword evidence="7" id="KW-1185">Reference proteome</keyword>
<name>A0A8J6DIW5_GALPY</name>
<evidence type="ECO:0000313" key="6">
    <source>
        <dbReference type="EMBL" id="KAG8509871.1"/>
    </source>
</evidence>
<dbReference type="PANTHER" id="PTHR11431">
    <property type="entry name" value="FERRITIN"/>
    <property type="match status" value="1"/>
</dbReference>
<dbReference type="Gene3D" id="1.20.1260.10">
    <property type="match status" value="1"/>
</dbReference>
<accession>A0A8J6DIW5</accession>
<evidence type="ECO:0000256" key="2">
    <source>
        <dbReference type="ARBA" id="ARBA00044942"/>
    </source>
</evidence>
<feature type="non-terminal residue" evidence="6">
    <location>
        <position position="1"/>
    </location>
</feature>
<evidence type="ECO:0000256" key="1">
    <source>
        <dbReference type="ARBA" id="ARBA00040044"/>
    </source>
</evidence>
<evidence type="ECO:0000256" key="4">
    <source>
        <dbReference type="ARBA" id="ARBA00047045"/>
    </source>
</evidence>
<comment type="subunit">
    <text evidence="4">Oligomer of 24 subunits. There are two types of subunits: L (light) chain and H (heavy) chain. The major chain can be light or heavy, depending on the species and tissue type. The functional molecule forms a roughly spherical shell with a diameter of 12 nm and contains a central cavity into which the insoluble mineral iron core is deposited. Interacts with NCOA4.</text>
</comment>
<comment type="function">
    <text evidence="3">Stores iron in a soluble, non-toxic, readily available form. Important for iron homeostasis. Iron is taken up in the ferrous form and deposited as ferric hydroxides after oxidation. Also plays a role in delivery of iron to cells. Mediates iron uptake in capsule cells of the developing kidney. Delivery to lysosomes by the cargo receptor NCOA4 for autophagic degradation and release or iron.</text>
</comment>
<protein>
    <recommendedName>
        <fullName evidence="1">Ferritin light chain</fullName>
    </recommendedName>
</protein>
<dbReference type="GO" id="GO:0044754">
    <property type="term" value="C:autolysosome"/>
    <property type="evidence" value="ECO:0007669"/>
    <property type="project" value="UniProtKB-SubCell"/>
</dbReference>
<dbReference type="SUPFAM" id="SSF47240">
    <property type="entry name" value="Ferritin-like"/>
    <property type="match status" value="1"/>
</dbReference>
<sequence>PTEVEIATTCMANPHLWVSHTKIFLGFYINHKKCGSVGCESLFELAKEKGKSTKICRSHPKRNGIKSMEGFLVLEKNLKQVLLDLHALISVLPVYLYDFLESHFLDKEVKHIKKMEDHQLTSI</sequence>
<comment type="caution">
    <text evidence="6">The sequence shown here is derived from an EMBL/GenBank/DDBJ whole genome shotgun (WGS) entry which is preliminary data.</text>
</comment>
<dbReference type="OrthoDB" id="186462at2759"/>
<dbReference type="AlphaFoldDB" id="A0A8J6DIW5"/>
<dbReference type="GO" id="GO:0008198">
    <property type="term" value="F:ferrous iron binding"/>
    <property type="evidence" value="ECO:0007669"/>
    <property type="project" value="TreeGrafter"/>
</dbReference>
<dbReference type="GO" id="GO:0006879">
    <property type="term" value="P:intracellular iron ion homeostasis"/>
    <property type="evidence" value="ECO:0007669"/>
    <property type="project" value="InterPro"/>
</dbReference>
<dbReference type="EMBL" id="JAGFMF010011925">
    <property type="protein sequence ID" value="KAG8509871.1"/>
    <property type="molecule type" value="Genomic_DNA"/>
</dbReference>
<dbReference type="PANTHER" id="PTHR11431:SF47">
    <property type="entry name" value="FERRITIN LIGHT CHAIN"/>
    <property type="match status" value="1"/>
</dbReference>
<dbReference type="GO" id="GO:0008199">
    <property type="term" value="F:ferric iron binding"/>
    <property type="evidence" value="ECO:0007669"/>
    <property type="project" value="InterPro"/>
</dbReference>
<evidence type="ECO:0000313" key="7">
    <source>
        <dbReference type="Proteomes" id="UP000700334"/>
    </source>
</evidence>
<feature type="binding site" evidence="5">
    <location>
        <position position="75"/>
    </location>
    <ligand>
        <name>Fe cation</name>
        <dbReference type="ChEBI" id="CHEBI:24875"/>
        <label>1</label>
    </ligand>
</feature>
<proteinExistence type="predicted"/>
<organism evidence="6 7">
    <name type="scientific">Galemys pyrenaicus</name>
    <name type="common">Iberian desman</name>
    <name type="synonym">Pyrenean desman</name>
    <dbReference type="NCBI Taxonomy" id="202257"/>
    <lineage>
        <taxon>Eukaryota</taxon>
        <taxon>Metazoa</taxon>
        <taxon>Chordata</taxon>
        <taxon>Craniata</taxon>
        <taxon>Vertebrata</taxon>
        <taxon>Euteleostomi</taxon>
        <taxon>Mammalia</taxon>
        <taxon>Eutheria</taxon>
        <taxon>Laurasiatheria</taxon>
        <taxon>Eulipotyphla</taxon>
        <taxon>Talpidae</taxon>
        <taxon>Galemys</taxon>
    </lineage>
</organism>